<sequence>MLQAEAPAGSTVTEGTVLSWSGSLCTQMVAGEGPTVAPRVADVRAYARAANRQSMDIEAYAGVPLRLGDGTVFGSLCGFDPEPQSDALLAAKPAIQLAGRLLATVLDLELGREQLTRRAERAELDATRDELTGLANRRGWNQVVAAEEARCLRYGHPACVLVLDINGLKAVNDDRGHAAGDELLRTCAQVLSRTTRDADLVARLGGDEFAVLTVETDGAGGRKTAAHLREALAAAGIPAAIGVATRPADGSLDDAWRLADAAMYRDKATGSSSCHTTEADRRQ</sequence>
<dbReference type="PANTHER" id="PTHR45138">
    <property type="entry name" value="REGULATORY COMPONENTS OF SENSORY TRANSDUCTION SYSTEM"/>
    <property type="match status" value="1"/>
</dbReference>
<dbReference type="InterPro" id="IPR029787">
    <property type="entry name" value="Nucleotide_cyclase"/>
</dbReference>
<comment type="caution">
    <text evidence="3">The sequence shown here is derived from an EMBL/GenBank/DDBJ whole genome shotgun (WGS) entry which is preliminary data.</text>
</comment>
<dbReference type="Gene3D" id="3.30.70.270">
    <property type="match status" value="1"/>
</dbReference>
<dbReference type="SMART" id="SM00267">
    <property type="entry name" value="GGDEF"/>
    <property type="match status" value="1"/>
</dbReference>
<dbReference type="EMBL" id="JBHSRD010000003">
    <property type="protein sequence ID" value="MFC6007476.1"/>
    <property type="molecule type" value="Genomic_DNA"/>
</dbReference>
<dbReference type="PROSITE" id="PS50887">
    <property type="entry name" value="GGDEF"/>
    <property type="match status" value="1"/>
</dbReference>
<evidence type="ECO:0000256" key="1">
    <source>
        <dbReference type="SAM" id="Coils"/>
    </source>
</evidence>
<dbReference type="InterPro" id="IPR043128">
    <property type="entry name" value="Rev_trsase/Diguanyl_cyclase"/>
</dbReference>
<organism evidence="3 4">
    <name type="scientific">Angustibacter luteus</name>
    <dbReference type="NCBI Taxonomy" id="658456"/>
    <lineage>
        <taxon>Bacteria</taxon>
        <taxon>Bacillati</taxon>
        <taxon>Actinomycetota</taxon>
        <taxon>Actinomycetes</taxon>
        <taxon>Kineosporiales</taxon>
        <taxon>Kineosporiaceae</taxon>
    </lineage>
</organism>
<reference evidence="4" key="1">
    <citation type="journal article" date="2019" name="Int. J. Syst. Evol. Microbiol.">
        <title>The Global Catalogue of Microorganisms (GCM) 10K type strain sequencing project: providing services to taxonomists for standard genome sequencing and annotation.</title>
        <authorList>
            <consortium name="The Broad Institute Genomics Platform"/>
            <consortium name="The Broad Institute Genome Sequencing Center for Infectious Disease"/>
            <person name="Wu L."/>
            <person name="Ma J."/>
        </authorList>
    </citation>
    <scope>NUCLEOTIDE SEQUENCE [LARGE SCALE GENOMIC DNA]</scope>
    <source>
        <strain evidence="4">KACC 14249</strain>
    </source>
</reference>
<dbReference type="SUPFAM" id="SSF55073">
    <property type="entry name" value="Nucleotide cyclase"/>
    <property type="match status" value="1"/>
</dbReference>
<feature type="domain" description="GGDEF" evidence="2">
    <location>
        <begin position="156"/>
        <end position="279"/>
    </location>
</feature>
<dbReference type="InterPro" id="IPR000160">
    <property type="entry name" value="GGDEF_dom"/>
</dbReference>
<name>A0ABW1JDW5_9ACTN</name>
<evidence type="ECO:0000259" key="2">
    <source>
        <dbReference type="PROSITE" id="PS50887"/>
    </source>
</evidence>
<evidence type="ECO:0000313" key="4">
    <source>
        <dbReference type="Proteomes" id="UP001596189"/>
    </source>
</evidence>
<gene>
    <name evidence="3" type="ORF">ACFQDO_10080</name>
</gene>
<dbReference type="RefSeq" id="WP_345716275.1">
    <property type="nucleotide sequence ID" value="NZ_BAABFP010000004.1"/>
</dbReference>
<dbReference type="PANTHER" id="PTHR45138:SF9">
    <property type="entry name" value="DIGUANYLATE CYCLASE DGCM-RELATED"/>
    <property type="match status" value="1"/>
</dbReference>
<dbReference type="Proteomes" id="UP001596189">
    <property type="component" value="Unassembled WGS sequence"/>
</dbReference>
<keyword evidence="1" id="KW-0175">Coiled coil</keyword>
<dbReference type="Pfam" id="PF00990">
    <property type="entry name" value="GGDEF"/>
    <property type="match status" value="1"/>
</dbReference>
<dbReference type="InterPro" id="IPR050469">
    <property type="entry name" value="Diguanylate_Cyclase"/>
</dbReference>
<proteinExistence type="predicted"/>
<keyword evidence="4" id="KW-1185">Reference proteome</keyword>
<dbReference type="NCBIfam" id="TIGR00254">
    <property type="entry name" value="GGDEF"/>
    <property type="match status" value="1"/>
</dbReference>
<protein>
    <submittedName>
        <fullName evidence="3">GGDEF domain-containing protein</fullName>
    </submittedName>
</protein>
<dbReference type="SUPFAM" id="SSF55781">
    <property type="entry name" value="GAF domain-like"/>
    <property type="match status" value="1"/>
</dbReference>
<feature type="coiled-coil region" evidence="1">
    <location>
        <begin position="105"/>
        <end position="137"/>
    </location>
</feature>
<accession>A0ABW1JDW5</accession>
<dbReference type="CDD" id="cd01949">
    <property type="entry name" value="GGDEF"/>
    <property type="match status" value="1"/>
</dbReference>
<evidence type="ECO:0000313" key="3">
    <source>
        <dbReference type="EMBL" id="MFC6007476.1"/>
    </source>
</evidence>